<dbReference type="Proteomes" id="UP001642484">
    <property type="component" value="Unassembled WGS sequence"/>
</dbReference>
<dbReference type="EMBL" id="CAXAMN010025973">
    <property type="protein sequence ID" value="CAK9099559.1"/>
    <property type="molecule type" value="Genomic_DNA"/>
</dbReference>
<feature type="region of interest" description="Disordered" evidence="1">
    <location>
        <begin position="1"/>
        <end position="54"/>
    </location>
</feature>
<gene>
    <name evidence="2" type="ORF">CCMP2556_LOCUS47109</name>
</gene>
<feature type="compositionally biased region" description="Polar residues" evidence="1">
    <location>
        <begin position="42"/>
        <end position="51"/>
    </location>
</feature>
<evidence type="ECO:0000256" key="1">
    <source>
        <dbReference type="SAM" id="MobiDB-lite"/>
    </source>
</evidence>
<feature type="compositionally biased region" description="Gly residues" evidence="1">
    <location>
        <begin position="12"/>
        <end position="26"/>
    </location>
</feature>
<accession>A0ABP0RHC3</accession>
<proteinExistence type="predicted"/>
<evidence type="ECO:0000313" key="2">
    <source>
        <dbReference type="EMBL" id="CAK9099559.1"/>
    </source>
</evidence>
<sequence>MGCSSSTCEPPRGGGRGGGGPGGHGLGSHDEVAAEMYHLETSMKNQPSYQDTSKKSVLKEVQQADIHATFEKPKSEDKVTAQEKVEVFLETVQRTPYVLEMKVQKKRRRDFGPM</sequence>
<reference evidence="2 3" key="1">
    <citation type="submission" date="2024-02" db="EMBL/GenBank/DDBJ databases">
        <authorList>
            <person name="Chen Y."/>
            <person name="Shah S."/>
            <person name="Dougan E. K."/>
            <person name="Thang M."/>
            <person name="Chan C."/>
        </authorList>
    </citation>
    <scope>NUCLEOTIDE SEQUENCE [LARGE SCALE GENOMIC DNA]</scope>
</reference>
<protein>
    <submittedName>
        <fullName evidence="2">Uncharacterized protein</fullName>
    </submittedName>
</protein>
<comment type="caution">
    <text evidence="2">The sequence shown here is derived from an EMBL/GenBank/DDBJ whole genome shotgun (WGS) entry which is preliminary data.</text>
</comment>
<keyword evidence="3" id="KW-1185">Reference proteome</keyword>
<evidence type="ECO:0000313" key="3">
    <source>
        <dbReference type="Proteomes" id="UP001642484"/>
    </source>
</evidence>
<name>A0ABP0RHC3_9DINO</name>
<organism evidence="2 3">
    <name type="scientific">Durusdinium trenchii</name>
    <dbReference type="NCBI Taxonomy" id="1381693"/>
    <lineage>
        <taxon>Eukaryota</taxon>
        <taxon>Sar</taxon>
        <taxon>Alveolata</taxon>
        <taxon>Dinophyceae</taxon>
        <taxon>Suessiales</taxon>
        <taxon>Symbiodiniaceae</taxon>
        <taxon>Durusdinium</taxon>
    </lineage>
</organism>